<reference evidence="1" key="1">
    <citation type="submission" date="2023-10" db="EMBL/GenBank/DDBJ databases">
        <title>Amphibacter perezi, gen. nov., sp. nov. a novel taxa of the family Comamonadaceae, class Betaproteobacteria isolated from the skin microbiota of Pelophylax perezi from different populations.</title>
        <authorList>
            <person name="Costa S."/>
            <person name="Proenca D.N."/>
            <person name="Lopes I."/>
            <person name="Morais P.V."/>
        </authorList>
    </citation>
    <scope>NUCLEOTIDE SEQUENCE</scope>
    <source>
        <strain evidence="1">SL12-8</strain>
    </source>
</reference>
<evidence type="ECO:0000313" key="1">
    <source>
        <dbReference type="EMBL" id="MEJ7138900.1"/>
    </source>
</evidence>
<evidence type="ECO:0000313" key="2">
    <source>
        <dbReference type="Proteomes" id="UP001364695"/>
    </source>
</evidence>
<sequence>MSTPQLAARWLHEADAGLPWLADPVRDWLDNWRGHAALVCGAPGAGQLPAAAAWAKAWLCDSAAAARQRGEPSPLACGQCQPCRWFAARQHPDVCWVSSEAQAQAWELANAGEAVDEAKPAAAGKKPRKPSAELRVVAVRAAIAWAQRPPQHSPRRVMVLSPAQAMNDISANALLKTLEEPIGETRLLLCVDDPGRLLPTVRSRCQRLDLPPVLPDQVLPWLSGHIGGDAPVLLAAAGTALRALELYAQGISAAAWQRLPARALQGEAPALADWPLPVLLASLIKLVHDLQCAHLGGTPQFFPADALAVWSTDLNDLDARRPGEALATLARWGQRLTALVRHEGHAWNAAILLPALLQWRLAA</sequence>
<dbReference type="EMBL" id="JAWDIE010000016">
    <property type="protein sequence ID" value="MEJ7138900.1"/>
    <property type="molecule type" value="Genomic_DNA"/>
</dbReference>
<organism evidence="1 2">
    <name type="scientific">Amphibiibacter pelophylacis</name>
    <dbReference type="NCBI Taxonomy" id="1799477"/>
    <lineage>
        <taxon>Bacteria</taxon>
        <taxon>Pseudomonadati</taxon>
        <taxon>Pseudomonadota</taxon>
        <taxon>Betaproteobacteria</taxon>
        <taxon>Burkholderiales</taxon>
        <taxon>Sphaerotilaceae</taxon>
        <taxon>Amphibiibacter</taxon>
    </lineage>
</organism>
<protein>
    <submittedName>
        <fullName evidence="1">DNA polymerase III subunit delta</fullName>
    </submittedName>
</protein>
<accession>A0ACC6P3X5</accession>
<comment type="caution">
    <text evidence="1">The sequence shown here is derived from an EMBL/GenBank/DDBJ whole genome shotgun (WGS) entry which is preliminary data.</text>
</comment>
<gene>
    <name evidence="1" type="ORF">RV045_10750</name>
</gene>
<keyword evidence="2" id="KW-1185">Reference proteome</keyword>
<dbReference type="Proteomes" id="UP001364695">
    <property type="component" value="Unassembled WGS sequence"/>
</dbReference>
<proteinExistence type="predicted"/>
<name>A0ACC6P3X5_9BURK</name>